<evidence type="ECO:0000313" key="4">
    <source>
        <dbReference type="EMBL" id="EME42233.1"/>
    </source>
</evidence>
<dbReference type="GO" id="GO:0016491">
    <property type="term" value="F:oxidoreductase activity"/>
    <property type="evidence" value="ECO:0007669"/>
    <property type="project" value="UniProtKB-KW"/>
</dbReference>
<dbReference type="EMBL" id="KB446541">
    <property type="protein sequence ID" value="EME42233.1"/>
    <property type="molecule type" value="Genomic_DNA"/>
</dbReference>
<dbReference type="PANTHER" id="PTHR13878">
    <property type="entry name" value="GULONOLACTONE OXIDASE"/>
    <property type="match status" value="1"/>
</dbReference>
<dbReference type="InterPro" id="IPR050432">
    <property type="entry name" value="FAD-linked_Oxidoreductases_BP"/>
</dbReference>
<comment type="similarity">
    <text evidence="1">Belongs to the oxygen-dependent FAD-linked oxidoreductase family.</text>
</comment>
<dbReference type="Pfam" id="PF08031">
    <property type="entry name" value="BBE"/>
    <property type="match status" value="1"/>
</dbReference>
<dbReference type="GO" id="GO:0071949">
    <property type="term" value="F:FAD binding"/>
    <property type="evidence" value="ECO:0007669"/>
    <property type="project" value="InterPro"/>
</dbReference>
<evidence type="ECO:0000313" key="5">
    <source>
        <dbReference type="Proteomes" id="UP000016933"/>
    </source>
</evidence>
<gene>
    <name evidence="4" type="ORF">DOTSEDRAFT_73152</name>
</gene>
<dbReference type="InterPro" id="IPR012951">
    <property type="entry name" value="BBE"/>
</dbReference>
<dbReference type="Proteomes" id="UP000016933">
    <property type="component" value="Unassembled WGS sequence"/>
</dbReference>
<dbReference type="InterPro" id="IPR016166">
    <property type="entry name" value="FAD-bd_PCMH"/>
</dbReference>
<protein>
    <recommendedName>
        <fullName evidence="3">FAD-binding PCMH-type domain-containing protein</fullName>
    </recommendedName>
</protein>
<dbReference type="SUPFAM" id="SSF56176">
    <property type="entry name" value="FAD-binding/transporter-associated domain-like"/>
    <property type="match status" value="1"/>
</dbReference>
<feature type="domain" description="FAD-binding PCMH-type" evidence="3">
    <location>
        <begin position="109"/>
        <end position="292"/>
    </location>
</feature>
<evidence type="ECO:0000256" key="2">
    <source>
        <dbReference type="ARBA" id="ARBA00023002"/>
    </source>
</evidence>
<dbReference type="Pfam" id="PF01565">
    <property type="entry name" value="FAD_binding_4"/>
    <property type="match status" value="1"/>
</dbReference>
<dbReference type="Gene3D" id="3.30.465.10">
    <property type="match status" value="2"/>
</dbReference>
<evidence type="ECO:0000259" key="3">
    <source>
        <dbReference type="PROSITE" id="PS51387"/>
    </source>
</evidence>
<dbReference type="InterPro" id="IPR036318">
    <property type="entry name" value="FAD-bd_PCMH-like_sf"/>
</dbReference>
<dbReference type="InterPro" id="IPR016169">
    <property type="entry name" value="FAD-bd_PCMH_sub2"/>
</dbReference>
<dbReference type="PROSITE" id="PS51387">
    <property type="entry name" value="FAD_PCMH"/>
    <property type="match status" value="1"/>
</dbReference>
<reference evidence="4 5" key="2">
    <citation type="journal article" date="2012" name="PLoS Pathog.">
        <title>Diverse lifestyles and strategies of plant pathogenesis encoded in the genomes of eighteen Dothideomycetes fungi.</title>
        <authorList>
            <person name="Ohm R.A."/>
            <person name="Feau N."/>
            <person name="Henrissat B."/>
            <person name="Schoch C.L."/>
            <person name="Horwitz B.A."/>
            <person name="Barry K.W."/>
            <person name="Condon B.J."/>
            <person name="Copeland A.C."/>
            <person name="Dhillon B."/>
            <person name="Glaser F."/>
            <person name="Hesse C.N."/>
            <person name="Kosti I."/>
            <person name="LaButti K."/>
            <person name="Lindquist E.A."/>
            <person name="Lucas S."/>
            <person name="Salamov A.A."/>
            <person name="Bradshaw R.E."/>
            <person name="Ciuffetti L."/>
            <person name="Hamelin R.C."/>
            <person name="Kema G.H.J."/>
            <person name="Lawrence C."/>
            <person name="Scott J.A."/>
            <person name="Spatafora J.W."/>
            <person name="Turgeon B.G."/>
            <person name="de Wit P.J.G.M."/>
            <person name="Zhong S."/>
            <person name="Goodwin S.B."/>
            <person name="Grigoriev I.V."/>
        </authorList>
    </citation>
    <scope>NUCLEOTIDE SEQUENCE [LARGE SCALE GENOMIC DNA]</scope>
    <source>
        <strain evidence="5">NZE10 / CBS 128990</strain>
    </source>
</reference>
<dbReference type="OMA" id="GLFNCWK"/>
<evidence type="ECO:0000256" key="1">
    <source>
        <dbReference type="ARBA" id="ARBA00005466"/>
    </source>
</evidence>
<dbReference type="PANTHER" id="PTHR13878:SF91">
    <property type="entry name" value="FAD BINDING DOMAIN PROTEIN (AFU_ORTHOLOGUE AFUA_6G12070)-RELATED"/>
    <property type="match status" value="1"/>
</dbReference>
<dbReference type="InterPro" id="IPR006094">
    <property type="entry name" value="Oxid_FAD_bind_N"/>
</dbReference>
<sequence>MPCWPSSAEWAAFNQSISGRLRATVPWARPCFSGLSFGTNYDASQCAYIESHYADNPVIGPQNSPAGPYREMQYGSNSQLNWEACGASDCLLQSAAPQIAVPLLRNCSLGRLSALYVSASSTDDVAKTINFSKAHNISMSIKGTGNDYLGRSSAANSLALWTWNMKNMQYISDWTATNCPVANTKNVGIMGAGVAAVDAESFFTSKGMQITAGAVQSVGLAGGYGQGGGHGAFGPKYGLMVDNALEFDVVTADGQARTINQCNDPDLFYAMRGGGGSTYAVLINYKFRVFPEVPMHAFLFQANFSQPQQPVALPVNNPGLVTAVTALAQNQKQFVDNNISSYNFYYPGRFETYQILPEGDNGLAKLKNLTAAYRAVIEAIPGAVITQDEYMTFPHQTDFGQYTTPIAVRDTPQGYAEVLAGRFIPREQFDNSTSITTLVTAFLNGLQASQNPLDIVKPIAAQIYVTGPSGPNAPNKDGSATGVNSAWRDELWEVVYAGGWVQGTPQAAQDYITQTVHTSMDNLRTLTPGGGCYMNEADVLEVDWQTAFFGANYNRLLSIKQSYDPTNFFNCWKCVGWTGAADPYYSCYSQSSNPLVATIPL</sequence>
<proteinExistence type="inferred from homology"/>
<dbReference type="HOGENOM" id="CLU_018354_4_0_1"/>
<dbReference type="STRING" id="675120.N1PI12"/>
<keyword evidence="5" id="KW-1185">Reference proteome</keyword>
<accession>N1PI12</accession>
<dbReference type="OrthoDB" id="9983560at2759"/>
<reference evidence="5" key="1">
    <citation type="journal article" date="2012" name="PLoS Genet.">
        <title>The genomes of the fungal plant pathogens Cladosporium fulvum and Dothistroma septosporum reveal adaptation to different hosts and lifestyles but also signatures of common ancestry.</title>
        <authorList>
            <person name="de Wit P.J.G.M."/>
            <person name="van der Burgt A."/>
            <person name="Oekmen B."/>
            <person name="Stergiopoulos I."/>
            <person name="Abd-Elsalam K.A."/>
            <person name="Aerts A.L."/>
            <person name="Bahkali A.H."/>
            <person name="Beenen H.G."/>
            <person name="Chettri P."/>
            <person name="Cox M.P."/>
            <person name="Datema E."/>
            <person name="de Vries R.P."/>
            <person name="Dhillon B."/>
            <person name="Ganley A.R."/>
            <person name="Griffiths S.A."/>
            <person name="Guo Y."/>
            <person name="Hamelin R.C."/>
            <person name="Henrissat B."/>
            <person name="Kabir M.S."/>
            <person name="Jashni M.K."/>
            <person name="Kema G."/>
            <person name="Klaubauf S."/>
            <person name="Lapidus A."/>
            <person name="Levasseur A."/>
            <person name="Lindquist E."/>
            <person name="Mehrabi R."/>
            <person name="Ohm R.A."/>
            <person name="Owen T.J."/>
            <person name="Salamov A."/>
            <person name="Schwelm A."/>
            <person name="Schijlen E."/>
            <person name="Sun H."/>
            <person name="van den Burg H.A."/>
            <person name="van Ham R.C.H.J."/>
            <person name="Zhang S."/>
            <person name="Goodwin S.B."/>
            <person name="Grigoriev I.V."/>
            <person name="Collemare J."/>
            <person name="Bradshaw R.E."/>
        </authorList>
    </citation>
    <scope>NUCLEOTIDE SEQUENCE [LARGE SCALE GENOMIC DNA]</scope>
    <source>
        <strain evidence="5">NZE10 / CBS 128990</strain>
    </source>
</reference>
<keyword evidence="2" id="KW-0560">Oxidoreductase</keyword>
<dbReference type="Gene3D" id="3.40.462.20">
    <property type="match status" value="1"/>
</dbReference>
<name>N1PI12_DOTSN</name>
<dbReference type="AlphaFoldDB" id="N1PI12"/>
<dbReference type="eggNOG" id="ENOG502QQWK">
    <property type="taxonomic scope" value="Eukaryota"/>
</dbReference>
<organism evidence="4 5">
    <name type="scientific">Dothistroma septosporum (strain NZE10 / CBS 128990)</name>
    <name type="common">Red band needle blight fungus</name>
    <name type="synonym">Mycosphaerella pini</name>
    <dbReference type="NCBI Taxonomy" id="675120"/>
    <lineage>
        <taxon>Eukaryota</taxon>
        <taxon>Fungi</taxon>
        <taxon>Dikarya</taxon>
        <taxon>Ascomycota</taxon>
        <taxon>Pezizomycotina</taxon>
        <taxon>Dothideomycetes</taxon>
        <taxon>Dothideomycetidae</taxon>
        <taxon>Mycosphaerellales</taxon>
        <taxon>Mycosphaerellaceae</taxon>
        <taxon>Dothistroma</taxon>
    </lineage>
</organism>